<dbReference type="Pfam" id="PF02467">
    <property type="entry name" value="Whib"/>
    <property type="match status" value="1"/>
</dbReference>
<keyword evidence="6 11" id="KW-0411">Iron-sulfur</keyword>
<comment type="PTM">
    <text evidence="11">The Fe-S cluster can be nitrosylated by nitric oxide (NO).</text>
</comment>
<reference evidence="13 14" key="1">
    <citation type="submission" date="2019-09" db="EMBL/GenBank/DDBJ databases">
        <title>Complete genome sequence of Mycobacterium avium subsp. hominissuis strain JP-H-1.</title>
        <authorList>
            <person name="Kinoshita Y."/>
            <person name="Niwa H."/>
            <person name="Uchida-Fujii E."/>
            <person name="Nukada T."/>
        </authorList>
    </citation>
    <scope>NUCLEOTIDE SEQUENCE [LARGE SCALE GENOMIC DNA]</scope>
    <source>
        <strain evidence="13 14">JP-H-1</strain>
        <plasmid evidence="13 14">p1-JPH1</plasmid>
    </source>
</reference>
<feature type="domain" description="4Fe-4S Wbl-type" evidence="12">
    <location>
        <begin position="29"/>
        <end position="86"/>
    </location>
</feature>
<geneLocation type="plasmid" evidence="13 14">
    <name>p1-JPH1</name>
</geneLocation>
<protein>
    <recommendedName>
        <fullName evidence="11">Transcriptional regulator WhiB</fullName>
    </recommendedName>
</protein>
<comment type="similarity">
    <text evidence="2 11">Belongs to the WhiB family.</text>
</comment>
<keyword evidence="13" id="KW-0614">Plasmid</keyword>
<dbReference type="GO" id="GO:0005737">
    <property type="term" value="C:cytoplasm"/>
    <property type="evidence" value="ECO:0007669"/>
    <property type="project" value="UniProtKB-SubCell"/>
</dbReference>
<evidence type="ECO:0000256" key="2">
    <source>
        <dbReference type="ARBA" id="ARBA00006597"/>
    </source>
</evidence>
<evidence type="ECO:0000256" key="5">
    <source>
        <dbReference type="ARBA" id="ARBA00023004"/>
    </source>
</evidence>
<dbReference type="HAMAP" id="MF_01479">
    <property type="entry name" value="WhiB"/>
    <property type="match status" value="1"/>
</dbReference>
<keyword evidence="8 11" id="KW-0238">DNA-binding</keyword>
<dbReference type="GO" id="GO:0051539">
    <property type="term" value="F:4 iron, 4 sulfur cluster binding"/>
    <property type="evidence" value="ECO:0007669"/>
    <property type="project" value="UniProtKB-UniRule"/>
</dbReference>
<keyword evidence="10 11" id="KW-0804">Transcription</keyword>
<evidence type="ECO:0000313" key="14">
    <source>
        <dbReference type="Proteomes" id="UP000327362"/>
    </source>
</evidence>
<feature type="binding site" evidence="11">
    <location>
        <position position="30"/>
    </location>
    <ligand>
        <name>[4Fe-4S] cluster</name>
        <dbReference type="ChEBI" id="CHEBI:49883"/>
    </ligand>
</feature>
<comment type="function">
    <text evidence="11">Acts as a transcriptional regulator. Probably redox-responsive. The apo- but not holo-form probably binds DNA.</text>
</comment>
<dbReference type="GO" id="GO:0045454">
    <property type="term" value="P:cell redox homeostasis"/>
    <property type="evidence" value="ECO:0007669"/>
    <property type="project" value="TreeGrafter"/>
</dbReference>
<sequence>MSEAAVIELISMLETQPQPSDEDWYSQALCPETDPDAFYPEKGGSTAEAKKVCRGCPVRKQCLQWALDNDERFGVWGGMSDRERRRLKRGASSEWVGEPRRLPAIAASMVERYEDQDARLVG</sequence>
<evidence type="ECO:0000256" key="4">
    <source>
        <dbReference type="ARBA" id="ARBA00022723"/>
    </source>
</evidence>
<dbReference type="InterPro" id="IPR003482">
    <property type="entry name" value="Whib"/>
</dbReference>
<dbReference type="GO" id="GO:0003677">
    <property type="term" value="F:DNA binding"/>
    <property type="evidence" value="ECO:0007669"/>
    <property type="project" value="UniProtKB-UniRule"/>
</dbReference>
<name>A0AAI8ST59_MYCAV</name>
<evidence type="ECO:0000256" key="1">
    <source>
        <dbReference type="ARBA" id="ARBA00004496"/>
    </source>
</evidence>
<keyword evidence="5 11" id="KW-0408">Iron</keyword>
<dbReference type="InterPro" id="IPR034768">
    <property type="entry name" value="4FE4S_WBL"/>
</dbReference>
<dbReference type="PROSITE" id="PS51674">
    <property type="entry name" value="4FE4S_WBL"/>
    <property type="match status" value="1"/>
</dbReference>
<accession>A0AAI8ST59</accession>
<proteinExistence type="inferred from homology"/>
<evidence type="ECO:0000256" key="9">
    <source>
        <dbReference type="ARBA" id="ARBA00023157"/>
    </source>
</evidence>
<feature type="binding site" evidence="11">
    <location>
        <position position="62"/>
    </location>
    <ligand>
        <name>[4Fe-4S] cluster</name>
        <dbReference type="ChEBI" id="CHEBI:49883"/>
    </ligand>
</feature>
<comment type="PTM">
    <text evidence="11">Upon Fe-S cluster removal intramolecular disulfide bonds are formed.</text>
</comment>
<evidence type="ECO:0000256" key="6">
    <source>
        <dbReference type="ARBA" id="ARBA00023014"/>
    </source>
</evidence>
<evidence type="ECO:0000259" key="12">
    <source>
        <dbReference type="PROSITE" id="PS51674"/>
    </source>
</evidence>
<dbReference type="GO" id="GO:0045892">
    <property type="term" value="P:negative regulation of DNA-templated transcription"/>
    <property type="evidence" value="ECO:0007669"/>
    <property type="project" value="TreeGrafter"/>
</dbReference>
<dbReference type="PANTHER" id="PTHR38839:SF4">
    <property type="entry name" value="TRANSCRIPTIONAL REGULATOR WHIB"/>
    <property type="match status" value="1"/>
</dbReference>
<evidence type="ECO:0000256" key="8">
    <source>
        <dbReference type="ARBA" id="ARBA00023125"/>
    </source>
</evidence>
<keyword evidence="3 11" id="KW-0004">4Fe-4S</keyword>
<organism evidence="13 14">
    <name type="scientific">Mycobacterium avium subsp. hominissuis</name>
    <dbReference type="NCBI Taxonomy" id="439334"/>
    <lineage>
        <taxon>Bacteria</taxon>
        <taxon>Bacillati</taxon>
        <taxon>Actinomycetota</taxon>
        <taxon>Actinomycetes</taxon>
        <taxon>Mycobacteriales</taxon>
        <taxon>Mycobacteriaceae</taxon>
        <taxon>Mycobacterium</taxon>
        <taxon>Mycobacterium avium complex (MAC)</taxon>
    </lineage>
</organism>
<evidence type="ECO:0000313" key="13">
    <source>
        <dbReference type="EMBL" id="BBN50796.1"/>
    </source>
</evidence>
<keyword evidence="9 11" id="KW-1015">Disulfide bond</keyword>
<gene>
    <name evidence="11" type="primary">whiB</name>
    <name evidence="13" type="ORF">JPH1_52710</name>
</gene>
<comment type="cofactor">
    <cofactor evidence="11">
        <name>[4Fe-4S] cluster</name>
        <dbReference type="ChEBI" id="CHEBI:49883"/>
    </cofactor>
    <text evidence="11">Binds 1 [4Fe-4S] cluster per subunit. Following nitrosylation of the [4Fe-4S] cluster binds 1 [4Fe-8(NO)] cluster per subunit.</text>
</comment>
<evidence type="ECO:0000256" key="3">
    <source>
        <dbReference type="ARBA" id="ARBA00022485"/>
    </source>
</evidence>
<keyword evidence="7 11" id="KW-0805">Transcription regulation</keyword>
<feature type="binding site" evidence="11">
    <location>
        <position position="53"/>
    </location>
    <ligand>
        <name>[4Fe-4S] cluster</name>
        <dbReference type="ChEBI" id="CHEBI:49883"/>
    </ligand>
</feature>
<dbReference type="Proteomes" id="UP000327362">
    <property type="component" value="Plasmid p1-JPH1"/>
</dbReference>
<dbReference type="GO" id="GO:0046872">
    <property type="term" value="F:metal ion binding"/>
    <property type="evidence" value="ECO:0007669"/>
    <property type="project" value="UniProtKB-KW"/>
</dbReference>
<evidence type="ECO:0000256" key="11">
    <source>
        <dbReference type="HAMAP-Rule" id="MF_01479"/>
    </source>
</evidence>
<dbReference type="GO" id="GO:0035731">
    <property type="term" value="F:dinitrosyl-iron complex binding"/>
    <property type="evidence" value="ECO:0007669"/>
    <property type="project" value="UniProtKB-UniRule"/>
</dbReference>
<dbReference type="PANTHER" id="PTHR38839">
    <property type="entry name" value="TRANSCRIPTIONAL REGULATOR WHID-RELATED"/>
    <property type="match status" value="1"/>
</dbReference>
<evidence type="ECO:0000256" key="7">
    <source>
        <dbReference type="ARBA" id="ARBA00023015"/>
    </source>
</evidence>
<dbReference type="AlphaFoldDB" id="A0AAI8ST59"/>
<comment type="subcellular location">
    <subcellularLocation>
        <location evidence="1 11">Cytoplasm</location>
    </subcellularLocation>
</comment>
<evidence type="ECO:0000256" key="10">
    <source>
        <dbReference type="ARBA" id="ARBA00023163"/>
    </source>
</evidence>
<dbReference type="EMBL" id="AP020327">
    <property type="protein sequence ID" value="BBN50796.1"/>
    <property type="molecule type" value="Genomic_DNA"/>
</dbReference>
<dbReference type="GO" id="GO:0047134">
    <property type="term" value="F:protein-disulfide reductase [NAD(P)H] activity"/>
    <property type="evidence" value="ECO:0007669"/>
    <property type="project" value="TreeGrafter"/>
</dbReference>
<feature type="binding site" evidence="11">
    <location>
        <position position="56"/>
    </location>
    <ligand>
        <name>[4Fe-4S] cluster</name>
        <dbReference type="ChEBI" id="CHEBI:49883"/>
    </ligand>
</feature>
<keyword evidence="11" id="KW-0963">Cytoplasm</keyword>
<keyword evidence="4 11" id="KW-0479">Metal-binding</keyword>